<dbReference type="GO" id="GO:0017004">
    <property type="term" value="P:cytochrome complex assembly"/>
    <property type="evidence" value="ECO:0007669"/>
    <property type="project" value="UniProtKB-KW"/>
</dbReference>
<dbReference type="InterPro" id="IPR011990">
    <property type="entry name" value="TPR-like_helical_dom_sf"/>
</dbReference>
<dbReference type="Proteomes" id="UP000027337">
    <property type="component" value="Unassembled WGS sequence"/>
</dbReference>
<comment type="caution">
    <text evidence="5">The sequence shown here is derived from an EMBL/GenBank/DDBJ whole genome shotgun (WGS) entry which is preliminary data.</text>
</comment>
<dbReference type="AlphaFoldDB" id="A0A061SR77"/>
<sequence length="384" mass="41017">MIWIFIAALALGSMGFLALSLRAKTTPETQTDSTPAIFADQLAELDRDVARGVVSAADADAARIEIKKNILRQAQKGTSVPIASSRGSRIGLWVAIIFIPVAAVGYYSQFGNPALSRIAVAEQRQAREENARIVALTEQLKTRLESDAEGGPSDGWMLLGQTYMRLGRFGDAATAFRIVSEREEVTSAVFSMLTEALVAQENGIMTPAAEAAINEAAARDASNPAVTYFRALALQQAGQSAAAYELVVARLDAADGYYPWMDTLIAQANRIGDGIGRDPISLARFAPMLAGQGPSAEDVAAAEDMSTEDRAAFIQSMVQGLADRLKEEPNDLDGWLQLGRAYSVLGNVEGAKDAYQKAATLSADLEETDPRKSIAAQALKTLSR</sequence>
<name>A0A061SR77_9RHOB</name>
<evidence type="ECO:0000256" key="1">
    <source>
        <dbReference type="ARBA" id="ARBA00004196"/>
    </source>
</evidence>
<dbReference type="Pfam" id="PF13181">
    <property type="entry name" value="TPR_8"/>
    <property type="match status" value="2"/>
</dbReference>
<dbReference type="InterPro" id="IPR019734">
    <property type="entry name" value="TPR_rpt"/>
</dbReference>
<reference evidence="5 6" key="1">
    <citation type="journal article" date="2014" name="Genome Announc.">
        <title>Draft Genome Sequences of Two Isolates of the Roseobacter Group, Sulfitobacter sp. Strains 3SOLIMAR09 and 1FIGIMAR09, from Harbors of Mallorca Island (Mediterranean Sea).</title>
        <authorList>
            <person name="Mas-Llado M."/>
            <person name="Pina-Villalonga J.M."/>
            <person name="Brunet-Galmes I."/>
            <person name="Nogales B."/>
            <person name="Bosch R."/>
        </authorList>
    </citation>
    <scope>NUCLEOTIDE SEQUENCE [LARGE SCALE GENOMIC DNA]</scope>
    <source>
        <strain evidence="5 6">1FIGIMAR09</strain>
    </source>
</reference>
<dbReference type="Gene3D" id="1.25.40.10">
    <property type="entry name" value="Tetratricopeptide repeat domain"/>
    <property type="match status" value="2"/>
</dbReference>
<organism evidence="5 6">
    <name type="scientific">Sulfitobacter mediterraneus</name>
    <dbReference type="NCBI Taxonomy" id="83219"/>
    <lineage>
        <taxon>Bacteria</taxon>
        <taxon>Pseudomonadati</taxon>
        <taxon>Pseudomonadota</taxon>
        <taxon>Alphaproteobacteria</taxon>
        <taxon>Rhodobacterales</taxon>
        <taxon>Roseobacteraceae</taxon>
        <taxon>Sulfitobacter</taxon>
    </lineage>
</organism>
<dbReference type="SMART" id="SM00028">
    <property type="entry name" value="TPR"/>
    <property type="match status" value="2"/>
</dbReference>
<accession>A0A061SR77</accession>
<keyword evidence="4" id="KW-1133">Transmembrane helix</keyword>
<dbReference type="InterPro" id="IPR051263">
    <property type="entry name" value="C-type_cytochrome_biogenesis"/>
</dbReference>
<evidence type="ECO:0000313" key="6">
    <source>
        <dbReference type="Proteomes" id="UP000027337"/>
    </source>
</evidence>
<dbReference type="SUPFAM" id="SSF48452">
    <property type="entry name" value="TPR-like"/>
    <property type="match status" value="1"/>
</dbReference>
<dbReference type="RefSeq" id="WP_037911061.1">
    <property type="nucleotide sequence ID" value="NZ_JEMU01000020.1"/>
</dbReference>
<keyword evidence="2" id="KW-0201">Cytochrome c-type biogenesis</keyword>
<gene>
    <name evidence="5" type="ORF">PM02_17725</name>
</gene>
<dbReference type="eggNOG" id="COG4235">
    <property type="taxonomic scope" value="Bacteria"/>
</dbReference>
<keyword evidence="4" id="KW-0812">Transmembrane</keyword>
<dbReference type="GO" id="GO:0005886">
    <property type="term" value="C:plasma membrane"/>
    <property type="evidence" value="ECO:0007669"/>
    <property type="project" value="TreeGrafter"/>
</dbReference>
<dbReference type="InterPro" id="IPR017560">
    <property type="entry name" value="Cyt_c_biogenesis_CcmI"/>
</dbReference>
<protein>
    <submittedName>
        <fullName evidence="5">Cytochrome C biogenesis protein</fullName>
    </submittedName>
</protein>
<keyword evidence="4" id="KW-0472">Membrane</keyword>
<dbReference type="STRING" id="83219.PM02_17725"/>
<evidence type="ECO:0000256" key="3">
    <source>
        <dbReference type="PROSITE-ProRule" id="PRU00339"/>
    </source>
</evidence>
<evidence type="ECO:0000256" key="4">
    <source>
        <dbReference type="SAM" id="Phobius"/>
    </source>
</evidence>
<keyword evidence="3" id="KW-0802">TPR repeat</keyword>
<dbReference type="EMBL" id="JEMU01000020">
    <property type="protein sequence ID" value="KAJ01735.1"/>
    <property type="molecule type" value="Genomic_DNA"/>
</dbReference>
<dbReference type="GO" id="GO:0030313">
    <property type="term" value="C:cell envelope"/>
    <property type="evidence" value="ECO:0007669"/>
    <property type="project" value="UniProtKB-SubCell"/>
</dbReference>
<dbReference type="PROSITE" id="PS50005">
    <property type="entry name" value="TPR"/>
    <property type="match status" value="1"/>
</dbReference>
<evidence type="ECO:0000313" key="5">
    <source>
        <dbReference type="EMBL" id="KAJ01735.1"/>
    </source>
</evidence>
<feature type="repeat" description="TPR" evidence="3">
    <location>
        <begin position="332"/>
        <end position="365"/>
    </location>
</feature>
<comment type="subcellular location">
    <subcellularLocation>
        <location evidence="1">Cell envelope</location>
    </subcellularLocation>
</comment>
<proteinExistence type="predicted"/>
<dbReference type="PANTHER" id="PTHR47870">
    <property type="entry name" value="CYTOCHROME C-TYPE BIOGENESIS PROTEIN CCMH"/>
    <property type="match status" value="1"/>
</dbReference>
<evidence type="ECO:0000256" key="2">
    <source>
        <dbReference type="ARBA" id="ARBA00022748"/>
    </source>
</evidence>
<dbReference type="PANTHER" id="PTHR47870:SF1">
    <property type="entry name" value="CYTOCHROME C-TYPE BIOGENESIS PROTEIN CCMH"/>
    <property type="match status" value="1"/>
</dbReference>
<dbReference type="NCBIfam" id="TIGR03142">
    <property type="entry name" value="cytochro_ccmI"/>
    <property type="match status" value="1"/>
</dbReference>
<feature type="transmembrane region" description="Helical" evidence="4">
    <location>
        <begin position="90"/>
        <end position="108"/>
    </location>
</feature>
<keyword evidence="6" id="KW-1185">Reference proteome</keyword>